<sequence>MNRTRSVVAAAAAAAGALVLIADPAGAAQASDHTHYVRPTIVLVHGAWADGSSWNAVTKRLQHQGYTVKVPPNTLRGVATDSENLKAYLSTINGPIVLVGHSYGGIVISNAATGNNNVKSLVYVDAYIPDAGETLGQLTGAEEGSALNVPDPSTVFNFVPIPNGGGNVDLYVKPELFPQIFAAGIDPDKAAALAASQRPLAASALEEPSGTPAWKSIPSWALIGTADKVLPPAEQTYLTNRAHAHTVKVHAPHLSMVAKPDVVTDLITDAARH</sequence>
<evidence type="ECO:0000256" key="1">
    <source>
        <dbReference type="SAM" id="SignalP"/>
    </source>
</evidence>
<name>A0ABW3XTW4_9ACTN</name>
<dbReference type="PANTHER" id="PTHR37017:SF11">
    <property type="entry name" value="ESTERASE_LIPASE_THIOESTERASE DOMAIN-CONTAINING PROTEIN"/>
    <property type="match status" value="1"/>
</dbReference>
<dbReference type="InterPro" id="IPR029058">
    <property type="entry name" value="AB_hydrolase_fold"/>
</dbReference>
<feature type="chain" id="PRO_5046008045" evidence="1">
    <location>
        <begin position="28"/>
        <end position="273"/>
    </location>
</feature>
<gene>
    <name evidence="3" type="ORF">ACFQ5X_45705</name>
</gene>
<accession>A0ABW3XTW4</accession>
<evidence type="ECO:0000313" key="3">
    <source>
        <dbReference type="EMBL" id="MFD1313028.1"/>
    </source>
</evidence>
<keyword evidence="4" id="KW-1185">Reference proteome</keyword>
<dbReference type="RefSeq" id="WP_381238269.1">
    <property type="nucleotide sequence ID" value="NZ_JBHSKH010000055.1"/>
</dbReference>
<protein>
    <submittedName>
        <fullName evidence="3">Alpha/beta fold hydrolase</fullName>
    </submittedName>
</protein>
<comment type="caution">
    <text evidence="3">The sequence shown here is derived from an EMBL/GenBank/DDBJ whole genome shotgun (WGS) entry which is preliminary data.</text>
</comment>
<evidence type="ECO:0000313" key="4">
    <source>
        <dbReference type="Proteomes" id="UP001597058"/>
    </source>
</evidence>
<dbReference type="InterPro" id="IPR052897">
    <property type="entry name" value="Sec-Metab_Biosynth_Hydrolase"/>
</dbReference>
<keyword evidence="3" id="KW-0378">Hydrolase</keyword>
<proteinExistence type="predicted"/>
<evidence type="ECO:0000259" key="2">
    <source>
        <dbReference type="Pfam" id="PF12697"/>
    </source>
</evidence>
<feature type="domain" description="AB hydrolase-1" evidence="2">
    <location>
        <begin position="41"/>
        <end position="265"/>
    </location>
</feature>
<reference evidence="4" key="1">
    <citation type="journal article" date="2019" name="Int. J. Syst. Evol. Microbiol.">
        <title>The Global Catalogue of Microorganisms (GCM) 10K type strain sequencing project: providing services to taxonomists for standard genome sequencing and annotation.</title>
        <authorList>
            <consortium name="The Broad Institute Genomics Platform"/>
            <consortium name="The Broad Institute Genome Sequencing Center for Infectious Disease"/>
            <person name="Wu L."/>
            <person name="Ma J."/>
        </authorList>
    </citation>
    <scope>NUCLEOTIDE SEQUENCE [LARGE SCALE GENOMIC DNA]</scope>
    <source>
        <strain evidence="4">CGMCC 4.7020</strain>
    </source>
</reference>
<dbReference type="SUPFAM" id="SSF53474">
    <property type="entry name" value="alpha/beta-Hydrolases"/>
    <property type="match status" value="1"/>
</dbReference>
<dbReference type="GO" id="GO:0016787">
    <property type="term" value="F:hydrolase activity"/>
    <property type="evidence" value="ECO:0007669"/>
    <property type="project" value="UniProtKB-KW"/>
</dbReference>
<dbReference type="EMBL" id="JBHTMM010000154">
    <property type="protein sequence ID" value="MFD1313028.1"/>
    <property type="molecule type" value="Genomic_DNA"/>
</dbReference>
<organism evidence="3 4">
    <name type="scientific">Streptomyces kaempferi</name>
    <dbReference type="NCBI Taxonomy" id="333725"/>
    <lineage>
        <taxon>Bacteria</taxon>
        <taxon>Bacillati</taxon>
        <taxon>Actinomycetota</taxon>
        <taxon>Actinomycetes</taxon>
        <taxon>Kitasatosporales</taxon>
        <taxon>Streptomycetaceae</taxon>
        <taxon>Streptomyces</taxon>
    </lineage>
</organism>
<dbReference type="PANTHER" id="PTHR37017">
    <property type="entry name" value="AB HYDROLASE-1 DOMAIN-CONTAINING PROTEIN-RELATED"/>
    <property type="match status" value="1"/>
</dbReference>
<dbReference type="InterPro" id="IPR000073">
    <property type="entry name" value="AB_hydrolase_1"/>
</dbReference>
<feature type="signal peptide" evidence="1">
    <location>
        <begin position="1"/>
        <end position="27"/>
    </location>
</feature>
<keyword evidence="1" id="KW-0732">Signal</keyword>
<dbReference type="Proteomes" id="UP001597058">
    <property type="component" value="Unassembled WGS sequence"/>
</dbReference>
<dbReference type="Gene3D" id="3.40.50.1820">
    <property type="entry name" value="alpha/beta hydrolase"/>
    <property type="match status" value="1"/>
</dbReference>
<dbReference type="Pfam" id="PF12697">
    <property type="entry name" value="Abhydrolase_6"/>
    <property type="match status" value="1"/>
</dbReference>